<name>K8X4N2_RHOOP</name>
<protein>
    <submittedName>
        <fullName evidence="2">Uncharacterized protein</fullName>
    </submittedName>
</protein>
<keyword evidence="1" id="KW-0812">Transmembrane</keyword>
<evidence type="ECO:0000256" key="1">
    <source>
        <dbReference type="SAM" id="Phobius"/>
    </source>
</evidence>
<accession>K8X4N2</accession>
<feature type="transmembrane region" description="Helical" evidence="1">
    <location>
        <begin position="41"/>
        <end position="63"/>
    </location>
</feature>
<evidence type="ECO:0000313" key="2">
    <source>
        <dbReference type="EMBL" id="EKT76413.1"/>
    </source>
</evidence>
<organism evidence="2 3">
    <name type="scientific">Rhodococcus opacus M213</name>
    <dbReference type="NCBI Taxonomy" id="1129896"/>
    <lineage>
        <taxon>Bacteria</taxon>
        <taxon>Bacillati</taxon>
        <taxon>Actinomycetota</taxon>
        <taxon>Actinomycetes</taxon>
        <taxon>Mycobacteriales</taxon>
        <taxon>Nocardiaceae</taxon>
        <taxon>Rhodococcus</taxon>
    </lineage>
</organism>
<dbReference type="RefSeq" id="WP_005265352.1">
    <property type="nucleotide sequence ID" value="NZ_AJYC02000299.1"/>
</dbReference>
<sequence length="66" mass="6704">MPHTPNIIEASMPKTIIPIIPVAAALRLVLAALGAWSTVAFAVAALAAVVSGTYLLASAVTGARHR</sequence>
<evidence type="ECO:0000313" key="3">
    <source>
        <dbReference type="Proteomes" id="UP000005951"/>
    </source>
</evidence>
<keyword evidence="1" id="KW-0472">Membrane</keyword>
<dbReference type="AlphaFoldDB" id="K8X4N2"/>
<dbReference type="EMBL" id="AJYC02000299">
    <property type="protein sequence ID" value="EKT76413.1"/>
    <property type="molecule type" value="Genomic_DNA"/>
</dbReference>
<dbReference type="Proteomes" id="UP000005951">
    <property type="component" value="Unassembled WGS sequence"/>
</dbReference>
<reference evidence="2 3" key="1">
    <citation type="journal article" date="2013" name="Genome Announc.">
        <title>Draft Genome Sequence of Rhodococcus opacus Strain M213 Shows a Diverse Catabolic Potential.</title>
        <authorList>
            <person name="Pathak A."/>
            <person name="Green S.J."/>
            <person name="Ogram A."/>
            <person name="Chauhan A."/>
        </authorList>
    </citation>
    <scope>NUCLEOTIDE SEQUENCE [LARGE SCALE GENOMIC DNA]</scope>
    <source>
        <strain evidence="2 3">M213</strain>
    </source>
</reference>
<keyword evidence="1" id="KW-1133">Transmembrane helix</keyword>
<comment type="caution">
    <text evidence="2">The sequence shown here is derived from an EMBL/GenBank/DDBJ whole genome shotgun (WGS) entry which is preliminary data.</text>
</comment>
<gene>
    <name evidence="2" type="ORF">WSS_A42875</name>
</gene>
<proteinExistence type="predicted"/>